<dbReference type="PANTHER" id="PTHR43400:SF10">
    <property type="entry name" value="3-OXOSTEROID 1-DEHYDROGENASE"/>
    <property type="match status" value="1"/>
</dbReference>
<protein>
    <submittedName>
        <fullName evidence="6">FAD-binding protein</fullName>
    </submittedName>
</protein>
<reference evidence="6 7" key="1">
    <citation type="submission" date="2022-02" db="EMBL/GenBank/DDBJ databases">
        <title>Mesosutterella porci, a novel member of the family Sutterellaceae from pig feces.</title>
        <authorList>
            <person name="Wylensek D."/>
            <person name="Clavel T."/>
        </authorList>
    </citation>
    <scope>NUCLEOTIDE SEQUENCE [LARGE SCALE GENOMIC DNA]</scope>
    <source>
        <strain evidence="7">oilRF-744-wt-GAM-9</strain>
    </source>
</reference>
<dbReference type="EMBL" id="JAKNCT010000010">
    <property type="protein sequence ID" value="MCG5031524.1"/>
    <property type="molecule type" value="Genomic_DNA"/>
</dbReference>
<dbReference type="Proteomes" id="UP001297600">
    <property type="component" value="Unassembled WGS sequence"/>
</dbReference>
<dbReference type="InterPro" id="IPR027477">
    <property type="entry name" value="Succ_DH/fumarate_Rdtase_cat_sf"/>
</dbReference>
<evidence type="ECO:0000313" key="7">
    <source>
        <dbReference type="Proteomes" id="UP001297600"/>
    </source>
</evidence>
<dbReference type="SUPFAM" id="SSF56425">
    <property type="entry name" value="Succinate dehydrogenase/fumarate reductase flavoprotein, catalytic domain"/>
    <property type="match status" value="1"/>
</dbReference>
<keyword evidence="7" id="KW-1185">Reference proteome</keyword>
<keyword evidence="3" id="KW-0274">FAD</keyword>
<dbReference type="Pfam" id="PF00890">
    <property type="entry name" value="FAD_binding_2"/>
    <property type="match status" value="1"/>
</dbReference>
<evidence type="ECO:0000256" key="2">
    <source>
        <dbReference type="ARBA" id="ARBA00022630"/>
    </source>
</evidence>
<proteinExistence type="predicted"/>
<dbReference type="InterPro" id="IPR003953">
    <property type="entry name" value="FAD-dep_OxRdtase_2_FAD-bd"/>
</dbReference>
<evidence type="ECO:0000259" key="5">
    <source>
        <dbReference type="Pfam" id="PF00890"/>
    </source>
</evidence>
<evidence type="ECO:0000256" key="3">
    <source>
        <dbReference type="ARBA" id="ARBA00022827"/>
    </source>
</evidence>
<dbReference type="InterPro" id="IPR036188">
    <property type="entry name" value="FAD/NAD-bd_sf"/>
</dbReference>
<keyword evidence="2" id="KW-0285">Flavoprotein</keyword>
<name>A0ABS9MSD4_9BURK</name>
<dbReference type="InterPro" id="IPR050315">
    <property type="entry name" value="FAD-oxidoreductase_2"/>
</dbReference>
<evidence type="ECO:0000313" key="6">
    <source>
        <dbReference type="EMBL" id="MCG5031524.1"/>
    </source>
</evidence>
<dbReference type="PANTHER" id="PTHR43400">
    <property type="entry name" value="FUMARATE REDUCTASE"/>
    <property type="match status" value="1"/>
</dbReference>
<dbReference type="Gene3D" id="3.50.50.60">
    <property type="entry name" value="FAD/NAD(P)-binding domain"/>
    <property type="match status" value="1"/>
</dbReference>
<dbReference type="SUPFAM" id="SSF51905">
    <property type="entry name" value="FAD/NAD(P)-binding domain"/>
    <property type="match status" value="1"/>
</dbReference>
<dbReference type="Gene3D" id="3.90.700.10">
    <property type="entry name" value="Succinate dehydrogenase/fumarate reductase flavoprotein, catalytic domain"/>
    <property type="match status" value="1"/>
</dbReference>
<evidence type="ECO:0000256" key="1">
    <source>
        <dbReference type="ARBA" id="ARBA00001974"/>
    </source>
</evidence>
<comment type="cofactor">
    <cofactor evidence="1">
        <name>FAD</name>
        <dbReference type="ChEBI" id="CHEBI:57692"/>
    </cofactor>
</comment>
<evidence type="ECO:0000256" key="4">
    <source>
        <dbReference type="ARBA" id="ARBA00023002"/>
    </source>
</evidence>
<sequence>MIPDNEEKAYEYRKGTYKFVGSDMDEELLRVFCRENMKTKDFLKSLDPRVKTLVYGYAGFMNLPGQETIRRYRVRARPGAARRGGDSLFVVLKGAVTARRIPFMLETRCVELIRRGDEVVGATVLNHGRNMNICARKGVVLATGGYEFDPESLRSFTLGTSIGAIGNPGNTGDGLRLAQSMDARIWHMSGYSAFLGVKYPGFKTSVSCSVRGPSWIWVDQHGRRFSNELIDAINHCYPRIPCYLVFDNDALKAGPLASSLGSGYAINREGHQWSKDLSKEVSLGVARKADTIEGLAQALGVPESNLAATVRRWNEDIVKGADTEFGRPVKTKTKSYAWDGSAVSAPIVKPPFYAVILRPTLVNTQGGPKKNVRGQVMDALGRPIPRLYAAGELGSMWGALSGRLQ</sequence>
<gene>
    <name evidence="6" type="ORF">MAF45_08725</name>
</gene>
<keyword evidence="4" id="KW-0560">Oxidoreductase</keyword>
<organism evidence="6 7">
    <name type="scientific">Mesosutterella porci</name>
    <dbReference type="NCBI Taxonomy" id="2915351"/>
    <lineage>
        <taxon>Bacteria</taxon>
        <taxon>Pseudomonadati</taxon>
        <taxon>Pseudomonadota</taxon>
        <taxon>Betaproteobacteria</taxon>
        <taxon>Burkholderiales</taxon>
        <taxon>Sutterellaceae</taxon>
        <taxon>Mesosutterella</taxon>
    </lineage>
</organism>
<comment type="caution">
    <text evidence="6">The sequence shown here is derived from an EMBL/GenBank/DDBJ whole genome shotgun (WGS) entry which is preliminary data.</text>
</comment>
<feature type="domain" description="FAD-dependent oxidoreductase 2 FAD-binding" evidence="5">
    <location>
        <begin position="16"/>
        <end position="396"/>
    </location>
</feature>
<accession>A0ABS9MSD4</accession>